<gene>
    <name evidence="9" type="ORF">J2S75_003788</name>
</gene>
<dbReference type="Pfam" id="PF00145">
    <property type="entry name" value="DNA_methylase"/>
    <property type="match status" value="2"/>
</dbReference>
<dbReference type="GO" id="GO:0032259">
    <property type="term" value="P:methylation"/>
    <property type="evidence" value="ECO:0007669"/>
    <property type="project" value="UniProtKB-KW"/>
</dbReference>
<evidence type="ECO:0000256" key="7">
    <source>
        <dbReference type="PROSITE-ProRule" id="PRU01016"/>
    </source>
</evidence>
<dbReference type="InterPro" id="IPR029063">
    <property type="entry name" value="SAM-dependent_MTases_sf"/>
</dbReference>
<dbReference type="Proteomes" id="UP001224682">
    <property type="component" value="Unassembled WGS sequence"/>
</dbReference>
<comment type="caution">
    <text evidence="9">The sequence shown here is derived from an EMBL/GenBank/DDBJ whole genome shotgun (WGS) entry which is preliminary data.</text>
</comment>
<keyword evidence="3 7" id="KW-0808">Transferase</keyword>
<keyword evidence="2 7" id="KW-0489">Methyltransferase</keyword>
<evidence type="ECO:0000256" key="2">
    <source>
        <dbReference type="ARBA" id="ARBA00022603"/>
    </source>
</evidence>
<organism evidence="9 10">
    <name type="scientific">Ancylobacter polymorphus</name>
    <dbReference type="NCBI Taxonomy" id="223390"/>
    <lineage>
        <taxon>Bacteria</taxon>
        <taxon>Pseudomonadati</taxon>
        <taxon>Pseudomonadota</taxon>
        <taxon>Alphaproteobacteria</taxon>
        <taxon>Hyphomicrobiales</taxon>
        <taxon>Xanthobacteraceae</taxon>
        <taxon>Ancylobacter</taxon>
    </lineage>
</organism>
<dbReference type="Gene3D" id="3.40.50.150">
    <property type="entry name" value="Vaccinia Virus protein VP39"/>
    <property type="match status" value="1"/>
</dbReference>
<evidence type="ECO:0000256" key="4">
    <source>
        <dbReference type="ARBA" id="ARBA00022691"/>
    </source>
</evidence>
<dbReference type="NCBIfam" id="TIGR00675">
    <property type="entry name" value="dcm"/>
    <property type="match status" value="1"/>
</dbReference>
<comment type="similarity">
    <text evidence="7 8">Belongs to the class I-like SAM-binding methyltransferase superfamily. C5-methyltransferase family.</text>
</comment>
<dbReference type="EC" id="2.1.1.37" evidence="1"/>
<dbReference type="PRINTS" id="PR00105">
    <property type="entry name" value="C5METTRFRASE"/>
</dbReference>
<dbReference type="PANTHER" id="PTHR10629:SF52">
    <property type="entry name" value="DNA (CYTOSINE-5)-METHYLTRANSFERASE 1"/>
    <property type="match status" value="1"/>
</dbReference>
<dbReference type="Gene3D" id="3.90.120.10">
    <property type="entry name" value="DNA Methylase, subunit A, domain 2"/>
    <property type="match status" value="1"/>
</dbReference>
<keyword evidence="4 7" id="KW-0949">S-adenosyl-L-methionine</keyword>
<evidence type="ECO:0000256" key="1">
    <source>
        <dbReference type="ARBA" id="ARBA00011975"/>
    </source>
</evidence>
<name>A0ABU0BFX9_9HYPH</name>
<evidence type="ECO:0000313" key="9">
    <source>
        <dbReference type="EMBL" id="MDQ0304743.1"/>
    </source>
</evidence>
<comment type="catalytic activity">
    <reaction evidence="6">
        <text>a 2'-deoxycytidine in DNA + S-adenosyl-L-methionine = a 5-methyl-2'-deoxycytidine in DNA + S-adenosyl-L-homocysteine + H(+)</text>
        <dbReference type="Rhea" id="RHEA:13681"/>
        <dbReference type="Rhea" id="RHEA-COMP:11369"/>
        <dbReference type="Rhea" id="RHEA-COMP:11370"/>
        <dbReference type="ChEBI" id="CHEBI:15378"/>
        <dbReference type="ChEBI" id="CHEBI:57856"/>
        <dbReference type="ChEBI" id="CHEBI:59789"/>
        <dbReference type="ChEBI" id="CHEBI:85452"/>
        <dbReference type="ChEBI" id="CHEBI:85454"/>
        <dbReference type="EC" id="2.1.1.37"/>
    </reaction>
</comment>
<protein>
    <recommendedName>
        <fullName evidence="1">DNA (cytosine-5-)-methyltransferase</fullName>
        <ecNumber evidence="1">2.1.1.37</ecNumber>
    </recommendedName>
</protein>
<dbReference type="InterPro" id="IPR001525">
    <property type="entry name" value="C5_MeTfrase"/>
</dbReference>
<dbReference type="PANTHER" id="PTHR10629">
    <property type="entry name" value="CYTOSINE-SPECIFIC METHYLTRANSFERASE"/>
    <property type="match status" value="1"/>
</dbReference>
<proteinExistence type="inferred from homology"/>
<dbReference type="RefSeq" id="WP_307022172.1">
    <property type="nucleotide sequence ID" value="NZ_JAUSUI010000009.1"/>
</dbReference>
<keyword evidence="5" id="KW-0680">Restriction system</keyword>
<reference evidence="9 10" key="1">
    <citation type="submission" date="2023-07" db="EMBL/GenBank/DDBJ databases">
        <title>Genomic Encyclopedia of Type Strains, Phase IV (KMG-IV): sequencing the most valuable type-strain genomes for metagenomic binning, comparative biology and taxonomic classification.</title>
        <authorList>
            <person name="Goeker M."/>
        </authorList>
    </citation>
    <scope>NUCLEOTIDE SEQUENCE [LARGE SCALE GENOMIC DNA]</scope>
    <source>
        <strain evidence="9 10">DSM 2457</strain>
    </source>
</reference>
<sequence>MLAVNPMVEELPVRAAPGVMWPGQAWRNAAFPVVDVFAGPGGLGEGFALSSDERGRPCFNSVASIERDIFSHKTLLLRHFIRQFPDGEAPDDYYTFLKGGITLEELYRLHPQAHAHAVASAFCISLGPESHAEVKKIIRDRVGDSRRWALVGGPPCQAYSLVGRSRMMGRTDFAQDERHTLYLEYLRIIVDHRPPVFVMENVKGLLSATIDGKSAITRIVRDLSHPGTAIPGAPDDLSYRLYSLTEPDMAEGDVDPRLFVVRAEEYGIPQARHRMFIVGIRSDLKVRPRSLKKMVAPTVQETIGSLPSIRSGLSKAKDSPAAWLSELRAISSMNVRRQLNGAVYAGDVAKALDFHNLIEVSSPRAVSSSQYNMRKPPHDVLRSLYDSRLSVLTSHEARSHMGSDLRRYLYAATFAEKTGRSPKLADFPTNLLPDHKNVEEGRTGKMFSDRFRVQLAGQVSTTITSHISKDGHYFIHYDPAQCRSLTVREAARLQTFPDNYFFAGPRTEQYHQVGNAVPPQLARQIADIVAEVLHAVPDDN</sequence>
<accession>A0ABU0BFX9</accession>
<evidence type="ECO:0000256" key="6">
    <source>
        <dbReference type="ARBA" id="ARBA00047422"/>
    </source>
</evidence>
<evidence type="ECO:0000313" key="10">
    <source>
        <dbReference type="Proteomes" id="UP001224682"/>
    </source>
</evidence>
<evidence type="ECO:0000256" key="5">
    <source>
        <dbReference type="ARBA" id="ARBA00022747"/>
    </source>
</evidence>
<dbReference type="GO" id="GO:0003886">
    <property type="term" value="F:DNA (cytosine-5-)-methyltransferase activity"/>
    <property type="evidence" value="ECO:0007669"/>
    <property type="project" value="UniProtKB-EC"/>
</dbReference>
<keyword evidence="10" id="KW-1185">Reference proteome</keyword>
<dbReference type="InterPro" id="IPR050390">
    <property type="entry name" value="C5-Methyltransferase"/>
</dbReference>
<evidence type="ECO:0000256" key="3">
    <source>
        <dbReference type="ARBA" id="ARBA00022679"/>
    </source>
</evidence>
<dbReference type="PROSITE" id="PS51679">
    <property type="entry name" value="SAM_MT_C5"/>
    <property type="match status" value="1"/>
</dbReference>
<evidence type="ECO:0000256" key="8">
    <source>
        <dbReference type="RuleBase" id="RU000416"/>
    </source>
</evidence>
<dbReference type="SUPFAM" id="SSF53335">
    <property type="entry name" value="S-adenosyl-L-methionine-dependent methyltransferases"/>
    <property type="match status" value="1"/>
</dbReference>
<feature type="active site" evidence="7">
    <location>
        <position position="156"/>
    </location>
</feature>
<dbReference type="EMBL" id="JAUSUI010000009">
    <property type="protein sequence ID" value="MDQ0304743.1"/>
    <property type="molecule type" value="Genomic_DNA"/>
</dbReference>